<dbReference type="InterPro" id="IPR016163">
    <property type="entry name" value="Ald_DH_C"/>
</dbReference>
<dbReference type="AlphaFoldDB" id="A0A143PNS1"/>
<dbReference type="InterPro" id="IPR015590">
    <property type="entry name" value="Aldehyde_DH_dom"/>
</dbReference>
<dbReference type="Pfam" id="PF00171">
    <property type="entry name" value="Aldedh"/>
    <property type="match status" value="1"/>
</dbReference>
<dbReference type="PANTHER" id="PTHR11699">
    <property type="entry name" value="ALDEHYDE DEHYDROGENASE-RELATED"/>
    <property type="match status" value="1"/>
</dbReference>
<evidence type="ECO:0000313" key="4">
    <source>
        <dbReference type="EMBL" id="AMY10235.1"/>
    </source>
</evidence>
<reference evidence="5" key="2">
    <citation type="submission" date="2016-04" db="EMBL/GenBank/DDBJ databases">
        <title>First Complete Genome Sequence of a Subdivision 6 Acidobacterium.</title>
        <authorList>
            <person name="Huang S."/>
            <person name="Vieira S."/>
            <person name="Bunk B."/>
            <person name="Riedel T."/>
            <person name="Sproeer C."/>
            <person name="Overmann J."/>
        </authorList>
    </citation>
    <scope>NUCLEOTIDE SEQUENCE [LARGE SCALE GENOMIC DNA]</scope>
    <source>
        <strain evidence="5">DSM 100886 HEG_-6_39</strain>
    </source>
</reference>
<dbReference type="CDD" id="cd07122">
    <property type="entry name" value="ALDH_F20_ACDH"/>
    <property type="match status" value="1"/>
</dbReference>
<accession>A0A143PNS1</accession>
<reference evidence="4 5" key="1">
    <citation type="journal article" date="2016" name="Genome Announc.">
        <title>First Complete Genome Sequence of a Subdivision 6 Acidobacterium Strain.</title>
        <authorList>
            <person name="Huang S."/>
            <person name="Vieira S."/>
            <person name="Bunk B."/>
            <person name="Riedel T."/>
            <person name="Sproer C."/>
            <person name="Overmann J."/>
        </authorList>
    </citation>
    <scope>NUCLEOTIDE SEQUENCE [LARGE SCALE GENOMIC DNA]</scope>
    <source>
        <strain evidence="5">DSM 100886 HEG_-6_39</strain>
    </source>
</reference>
<dbReference type="KEGG" id="abac:LuPra_03465"/>
<proteinExistence type="predicted"/>
<evidence type="ECO:0000259" key="3">
    <source>
        <dbReference type="Pfam" id="PF00171"/>
    </source>
</evidence>
<dbReference type="SUPFAM" id="SSF53720">
    <property type="entry name" value="ALDH-like"/>
    <property type="match status" value="1"/>
</dbReference>
<dbReference type="GO" id="GO:0016620">
    <property type="term" value="F:oxidoreductase activity, acting on the aldehyde or oxo group of donors, NAD or NADP as acceptor"/>
    <property type="evidence" value="ECO:0007669"/>
    <property type="project" value="InterPro"/>
</dbReference>
<gene>
    <name evidence="4" type="primary">adhE</name>
    <name evidence="4" type="ORF">LuPra_03465</name>
</gene>
<dbReference type="InterPro" id="IPR016161">
    <property type="entry name" value="Ald_DH/histidinol_DH"/>
</dbReference>
<dbReference type="Gene3D" id="3.40.605.10">
    <property type="entry name" value="Aldehyde Dehydrogenase, Chain A, domain 1"/>
    <property type="match status" value="1"/>
</dbReference>
<dbReference type="STRING" id="1855912.LuPra_03465"/>
<protein>
    <submittedName>
        <fullName evidence="4">Aldehyde-alcohol dehydrogenase</fullName>
    </submittedName>
</protein>
<evidence type="ECO:0000256" key="2">
    <source>
        <dbReference type="SAM" id="MobiDB-lite"/>
    </source>
</evidence>
<feature type="region of interest" description="Disordered" evidence="2">
    <location>
        <begin position="519"/>
        <end position="538"/>
    </location>
</feature>
<evidence type="ECO:0000313" key="5">
    <source>
        <dbReference type="Proteomes" id="UP000076079"/>
    </source>
</evidence>
<dbReference type="Gene3D" id="3.40.309.10">
    <property type="entry name" value="Aldehyde Dehydrogenase, Chain A, domain 2"/>
    <property type="match status" value="1"/>
</dbReference>
<dbReference type="Proteomes" id="UP000076079">
    <property type="component" value="Chromosome"/>
</dbReference>
<name>A0A143PNS1_LUTPR</name>
<feature type="domain" description="Aldehyde dehydrogenase" evidence="3">
    <location>
        <begin position="16"/>
        <end position="278"/>
    </location>
</feature>
<dbReference type="InterPro" id="IPR016162">
    <property type="entry name" value="Ald_DH_N"/>
</dbReference>
<keyword evidence="5" id="KW-1185">Reference proteome</keyword>
<dbReference type="EMBL" id="CP015136">
    <property type="protein sequence ID" value="AMY10235.1"/>
    <property type="molecule type" value="Genomic_DNA"/>
</dbReference>
<dbReference type="PATRIC" id="fig|1813736.3.peg.3674"/>
<keyword evidence="1" id="KW-0560">Oxidoreductase</keyword>
<dbReference type="OrthoDB" id="9804734at2"/>
<organism evidence="4 5">
    <name type="scientific">Luteitalea pratensis</name>
    <dbReference type="NCBI Taxonomy" id="1855912"/>
    <lineage>
        <taxon>Bacteria</taxon>
        <taxon>Pseudomonadati</taxon>
        <taxon>Acidobacteriota</taxon>
        <taxon>Vicinamibacteria</taxon>
        <taxon>Vicinamibacterales</taxon>
        <taxon>Vicinamibacteraceae</taxon>
        <taxon>Luteitalea</taxon>
    </lineage>
</organism>
<dbReference type="RefSeq" id="WP_110171892.1">
    <property type="nucleotide sequence ID" value="NZ_CP015136.1"/>
</dbReference>
<evidence type="ECO:0000256" key="1">
    <source>
        <dbReference type="ARBA" id="ARBA00023002"/>
    </source>
</evidence>
<sequence length="602" mass="63292">MADVPAAKPHSDRDLASMAEARTLARAARVAQAQLAELPQDRIDAIVDAMAAAVRQEVDALARLACEETGFGVYADKIIKNRFAAEQVHEFIRPMRTVGVLRRDETRKIIEIAEPFGVVAAIVPSTNPTSTAIYKILIALKARCAIVISPHPSAARCISRTAEIMAAAAARAGAPADVIGWMSVVTLEGTQELMRQREVAVILATGGLGLVRAAYSAGKPAYGVGPGNAPCYVHQSANVAKAAQDIILGKSFDNGLLCSSPNSIVADKAIDGALKAALTSSGGHFLTTAEAQKLAAVLVTPQRLPNPVLVGRTAIQIAEIVGIAVPPGTRALIAVLEGVGRDHPLSIEKLCPVLSYFVVDDWREGCERCKQVLRYGGMGHTMSIHATDDDVILEFGLHKPAFRIVVNTPTTHGSVGLTTGLDPAMTLGCGGHGGNITSDNISPLHLLNIKRVAYELRPAVAPAQRSVGQQASMTDSGSSLRPVVPERVRTLDAPTLSARIDTFLASRGIAKDAALVVGRDGSPSRPSPLVPSHPGDGPLGERAALPIPVVEVENAGPPVDFVCEDDVRQALRAGRRIRLAARAIVTPAARELGDSNDLFVGE</sequence>